<evidence type="ECO:0000256" key="3">
    <source>
        <dbReference type="ARBA" id="ARBA00022676"/>
    </source>
</evidence>
<keyword evidence="7 8" id="KW-0472">Membrane</keyword>
<dbReference type="PANTHER" id="PTHR33908">
    <property type="entry name" value="MANNOSYLTRANSFERASE YKCB-RELATED"/>
    <property type="match status" value="1"/>
</dbReference>
<evidence type="ECO:0000256" key="1">
    <source>
        <dbReference type="ARBA" id="ARBA00004651"/>
    </source>
</evidence>
<name>A0A0G0Q3Z8_9BACT</name>
<comment type="subcellular location">
    <subcellularLocation>
        <location evidence="1">Cell membrane</location>
        <topology evidence="1">Multi-pass membrane protein</topology>
    </subcellularLocation>
</comment>
<dbReference type="GO" id="GO:0016763">
    <property type="term" value="F:pentosyltransferase activity"/>
    <property type="evidence" value="ECO:0007669"/>
    <property type="project" value="TreeGrafter"/>
</dbReference>
<evidence type="ECO:0000256" key="4">
    <source>
        <dbReference type="ARBA" id="ARBA00022679"/>
    </source>
</evidence>
<proteinExistence type="predicted"/>
<dbReference type="InterPro" id="IPR038731">
    <property type="entry name" value="RgtA/B/C-like"/>
</dbReference>
<dbReference type="Pfam" id="PF13231">
    <property type="entry name" value="PMT_2"/>
    <property type="match status" value="1"/>
</dbReference>
<gene>
    <name evidence="10" type="ORF">UT23_C0032G0003</name>
</gene>
<evidence type="ECO:0000256" key="2">
    <source>
        <dbReference type="ARBA" id="ARBA00022475"/>
    </source>
</evidence>
<evidence type="ECO:0000256" key="8">
    <source>
        <dbReference type="SAM" id="Phobius"/>
    </source>
</evidence>
<feature type="transmembrane region" description="Helical" evidence="8">
    <location>
        <begin position="178"/>
        <end position="198"/>
    </location>
</feature>
<dbReference type="GO" id="GO:0005886">
    <property type="term" value="C:plasma membrane"/>
    <property type="evidence" value="ECO:0007669"/>
    <property type="project" value="UniProtKB-SubCell"/>
</dbReference>
<evidence type="ECO:0000313" key="11">
    <source>
        <dbReference type="Proteomes" id="UP000034325"/>
    </source>
</evidence>
<keyword evidence="4" id="KW-0808">Transferase</keyword>
<dbReference type="InterPro" id="IPR050297">
    <property type="entry name" value="LipidA_mod_glycosyltrf_83"/>
</dbReference>
<feature type="transmembrane region" description="Helical" evidence="8">
    <location>
        <begin position="334"/>
        <end position="352"/>
    </location>
</feature>
<dbReference type="Proteomes" id="UP000034325">
    <property type="component" value="Unassembled WGS sequence"/>
</dbReference>
<feature type="transmembrane region" description="Helical" evidence="8">
    <location>
        <begin position="210"/>
        <end position="229"/>
    </location>
</feature>
<dbReference type="GO" id="GO:0009103">
    <property type="term" value="P:lipopolysaccharide biosynthetic process"/>
    <property type="evidence" value="ECO:0007669"/>
    <property type="project" value="UniProtKB-ARBA"/>
</dbReference>
<sequence>MKKWSMKILLSFVIVLAFFLRFYRVTEIPPSLNWDEVSIGYNAYSILKTGKDEWGRTLPVHFQSYGEYKLPVQVYASIPGITIFGLNELGVRITPVVYGTLTVLVLFFLARELSGKDSIGLISSFLLATSVWHIHLTRASFESSFSVFWIVLGIWFAVKGFRAKKFWLFSTIPFALAIYTYNSARVFTPLFLLVMFWIYRKEILKHKKVLYKSVFIFVIFMLPLAAFWLGGEATARLKLVSITDDPGFVLRINKARGQTNLPAPLPQLIHNKVTHFTYVFTANYLSHFTPNYLFISGAPHKQHHVQMIGQLYAFQAPFLIAGIFYLFKWREKFRWILVSWVLLAFVPVSITIDSIPHALRTLIAAPAYQIITAYGIYWTCLVVRRKDLKLAFILVALIMLSWTWQFRGYLDNYYNIYPKLYSRDWQYGNKQVVEFIKKHFVEYDLIVFTRHYGEPHMFTLFYFGWDPAKFQNDPNLNRFETYDWVRVLNFDKFYFPDLGDTGTTFLDIVRDNGDKKILFVGKPGDFPSETPRLLTVDFLNGDGAFEVVEVK</sequence>
<accession>A0A0G0Q3Z8</accession>
<dbReference type="AlphaFoldDB" id="A0A0G0Q3Z8"/>
<feature type="transmembrane region" description="Helical" evidence="8">
    <location>
        <begin position="139"/>
        <end position="158"/>
    </location>
</feature>
<keyword evidence="2" id="KW-1003">Cell membrane</keyword>
<dbReference type="EMBL" id="LBWA01000032">
    <property type="protein sequence ID" value="KKQ96401.1"/>
    <property type="molecule type" value="Genomic_DNA"/>
</dbReference>
<evidence type="ECO:0000256" key="5">
    <source>
        <dbReference type="ARBA" id="ARBA00022692"/>
    </source>
</evidence>
<keyword evidence="6 8" id="KW-1133">Transmembrane helix</keyword>
<feature type="transmembrane region" description="Helical" evidence="8">
    <location>
        <begin position="358"/>
        <end position="378"/>
    </location>
</feature>
<dbReference type="PANTHER" id="PTHR33908:SF11">
    <property type="entry name" value="MEMBRANE PROTEIN"/>
    <property type="match status" value="1"/>
</dbReference>
<feature type="transmembrane region" description="Helical" evidence="8">
    <location>
        <begin position="89"/>
        <end position="110"/>
    </location>
</feature>
<organism evidence="10 11">
    <name type="scientific">Candidatus Woesebacteria bacterium GW2011_GWA1_39_12</name>
    <dbReference type="NCBI Taxonomy" id="1618549"/>
    <lineage>
        <taxon>Bacteria</taxon>
        <taxon>Candidatus Woeseibacteriota</taxon>
    </lineage>
</organism>
<reference evidence="10 11" key="1">
    <citation type="journal article" date="2015" name="Nature">
        <title>rRNA introns, odd ribosomes, and small enigmatic genomes across a large radiation of phyla.</title>
        <authorList>
            <person name="Brown C.T."/>
            <person name="Hug L.A."/>
            <person name="Thomas B.C."/>
            <person name="Sharon I."/>
            <person name="Castelle C.J."/>
            <person name="Singh A."/>
            <person name="Wilkins M.J."/>
            <person name="Williams K.H."/>
            <person name="Banfield J.F."/>
        </authorList>
    </citation>
    <scope>NUCLEOTIDE SEQUENCE [LARGE SCALE GENOMIC DNA]</scope>
</reference>
<evidence type="ECO:0000313" key="10">
    <source>
        <dbReference type="EMBL" id="KKQ96401.1"/>
    </source>
</evidence>
<feature type="domain" description="Glycosyltransferase RgtA/B/C/D-like" evidence="9">
    <location>
        <begin position="80"/>
        <end position="221"/>
    </location>
</feature>
<evidence type="ECO:0000259" key="9">
    <source>
        <dbReference type="Pfam" id="PF13231"/>
    </source>
</evidence>
<feature type="transmembrane region" description="Helical" evidence="8">
    <location>
        <begin position="390"/>
        <end position="410"/>
    </location>
</feature>
<feature type="transmembrane region" description="Helical" evidence="8">
    <location>
        <begin position="307"/>
        <end position="327"/>
    </location>
</feature>
<keyword evidence="5 8" id="KW-0812">Transmembrane</keyword>
<keyword evidence="3" id="KW-0328">Glycosyltransferase</keyword>
<comment type="caution">
    <text evidence="10">The sequence shown here is derived from an EMBL/GenBank/DDBJ whole genome shotgun (WGS) entry which is preliminary data.</text>
</comment>
<evidence type="ECO:0000256" key="7">
    <source>
        <dbReference type="ARBA" id="ARBA00023136"/>
    </source>
</evidence>
<protein>
    <recommendedName>
        <fullName evidence="9">Glycosyltransferase RgtA/B/C/D-like domain-containing protein</fullName>
    </recommendedName>
</protein>
<evidence type="ECO:0000256" key="6">
    <source>
        <dbReference type="ARBA" id="ARBA00022989"/>
    </source>
</evidence>